<dbReference type="InterPro" id="IPR053565">
    <property type="entry name" value="GH78"/>
</dbReference>
<dbReference type="NCBIfam" id="NF041573">
    <property type="entry name" value="rhamnosid_Stmyc"/>
    <property type="match status" value="1"/>
</dbReference>
<dbReference type="InterPro" id="IPR035398">
    <property type="entry name" value="Bac_rhamnosid_C"/>
</dbReference>
<dbReference type="InterPro" id="IPR016007">
    <property type="entry name" value="Alpha_rhamnosid"/>
</dbReference>
<feature type="domain" description="Alpha-L-rhamnosidase six-hairpin glycosidase" evidence="7">
    <location>
        <begin position="645"/>
        <end position="975"/>
    </location>
</feature>
<dbReference type="Pfam" id="PF05592">
    <property type="entry name" value="Bac_rhamnosid"/>
    <property type="match status" value="1"/>
</dbReference>
<dbReference type="InterPro" id="IPR006311">
    <property type="entry name" value="TAT_signal"/>
</dbReference>
<evidence type="ECO:0000259" key="5">
    <source>
        <dbReference type="Pfam" id="PF05592"/>
    </source>
</evidence>
<evidence type="ECO:0000313" key="10">
    <source>
        <dbReference type="Proteomes" id="UP001500909"/>
    </source>
</evidence>
<dbReference type="InterPro" id="IPR012341">
    <property type="entry name" value="6hp_glycosidase-like_sf"/>
</dbReference>
<dbReference type="SUPFAM" id="SSF49785">
    <property type="entry name" value="Galactose-binding domain-like"/>
    <property type="match status" value="2"/>
</dbReference>
<reference evidence="10" key="1">
    <citation type="journal article" date="2019" name="Int. J. Syst. Evol. Microbiol.">
        <title>The Global Catalogue of Microorganisms (GCM) 10K type strain sequencing project: providing services to taxonomists for standard genome sequencing and annotation.</title>
        <authorList>
            <consortium name="The Broad Institute Genomics Platform"/>
            <consortium name="The Broad Institute Genome Sequencing Center for Infectious Disease"/>
            <person name="Wu L."/>
            <person name="Ma J."/>
        </authorList>
    </citation>
    <scope>NUCLEOTIDE SEQUENCE [LARGE SCALE GENOMIC DNA]</scope>
    <source>
        <strain evidence="10">JCM 4805</strain>
    </source>
</reference>
<comment type="caution">
    <text evidence="9">The sequence shown here is derived from an EMBL/GenBank/DDBJ whole genome shotgun (WGS) entry which is preliminary data.</text>
</comment>
<evidence type="ECO:0000259" key="8">
    <source>
        <dbReference type="Pfam" id="PF17390"/>
    </source>
</evidence>
<dbReference type="InterPro" id="IPR013783">
    <property type="entry name" value="Ig-like_fold"/>
</dbReference>
<dbReference type="EC" id="3.2.1.40" evidence="2"/>
<dbReference type="PANTHER" id="PTHR33307:SF6">
    <property type="entry name" value="ALPHA-RHAMNOSIDASE (EUROFUNG)-RELATED"/>
    <property type="match status" value="1"/>
</dbReference>
<dbReference type="Gene3D" id="2.60.420.10">
    <property type="entry name" value="Maltose phosphorylase, domain 3"/>
    <property type="match status" value="1"/>
</dbReference>
<evidence type="ECO:0000256" key="1">
    <source>
        <dbReference type="ARBA" id="ARBA00001445"/>
    </source>
</evidence>
<dbReference type="Pfam" id="PF08531">
    <property type="entry name" value="Bac_rhamnosid_N"/>
    <property type="match status" value="1"/>
</dbReference>
<dbReference type="Pfam" id="PF17389">
    <property type="entry name" value="Bac_rhamnosid6H"/>
    <property type="match status" value="1"/>
</dbReference>
<keyword evidence="3 9" id="KW-0378">Hydrolase</keyword>
<dbReference type="InterPro" id="IPR008928">
    <property type="entry name" value="6-hairpin_glycosidase_sf"/>
</dbReference>
<dbReference type="RefSeq" id="WP_346095571.1">
    <property type="nucleotide sequence ID" value="NZ_BAAABY010000023.1"/>
</dbReference>
<protein>
    <recommendedName>
        <fullName evidence="2">alpha-L-rhamnosidase</fullName>
        <ecNumber evidence="2">3.2.1.40</ecNumber>
    </recommendedName>
</protein>
<dbReference type="InterPro" id="IPR036116">
    <property type="entry name" value="FN3_sf"/>
</dbReference>
<name>A0ABP3JVQ1_9ACTN</name>
<evidence type="ECO:0000259" key="6">
    <source>
        <dbReference type="Pfam" id="PF08531"/>
    </source>
</evidence>
<keyword evidence="10" id="KW-1185">Reference proteome</keyword>
<evidence type="ECO:0000313" key="9">
    <source>
        <dbReference type="EMBL" id="GAA0465394.1"/>
    </source>
</evidence>
<comment type="catalytic activity">
    <reaction evidence="1">
        <text>Hydrolysis of terminal non-reducing alpha-L-rhamnose residues in alpha-L-rhamnosides.</text>
        <dbReference type="EC" id="3.2.1.40"/>
    </reaction>
</comment>
<dbReference type="PANTHER" id="PTHR33307">
    <property type="entry name" value="ALPHA-RHAMNOSIDASE (EUROFUNG)"/>
    <property type="match status" value="1"/>
</dbReference>
<dbReference type="InterPro" id="IPR008902">
    <property type="entry name" value="Rhamnosid_concanavalin"/>
</dbReference>
<organism evidence="9 10">
    <name type="scientific">Streptomyces olivaceiscleroticus</name>
    <dbReference type="NCBI Taxonomy" id="68245"/>
    <lineage>
        <taxon>Bacteria</taxon>
        <taxon>Bacillati</taxon>
        <taxon>Actinomycetota</taxon>
        <taxon>Actinomycetes</taxon>
        <taxon>Kitasatosporales</taxon>
        <taxon>Streptomycetaceae</taxon>
        <taxon>Streptomyces</taxon>
    </lineage>
</organism>
<dbReference type="InterPro" id="IPR013737">
    <property type="entry name" value="Bac_rhamnosid_N"/>
</dbReference>
<dbReference type="Proteomes" id="UP001500909">
    <property type="component" value="Unassembled WGS sequence"/>
</dbReference>
<dbReference type="Pfam" id="PF17390">
    <property type="entry name" value="Bac_rhamnosid_C"/>
    <property type="match status" value="1"/>
</dbReference>
<dbReference type="PROSITE" id="PS51318">
    <property type="entry name" value="TAT"/>
    <property type="match status" value="1"/>
</dbReference>
<dbReference type="Gene3D" id="2.60.40.10">
    <property type="entry name" value="Immunoglobulins"/>
    <property type="match status" value="1"/>
</dbReference>
<dbReference type="PIRSF" id="PIRSF010631">
    <property type="entry name" value="A-rhamnsds"/>
    <property type="match status" value="1"/>
</dbReference>
<dbReference type="InterPro" id="IPR008979">
    <property type="entry name" value="Galactose-bd-like_sf"/>
</dbReference>
<dbReference type="InterPro" id="IPR035396">
    <property type="entry name" value="Bac_rhamnosid6H"/>
</dbReference>
<evidence type="ECO:0000256" key="4">
    <source>
        <dbReference type="SAM" id="SignalP"/>
    </source>
</evidence>
<evidence type="ECO:0000259" key="7">
    <source>
        <dbReference type="Pfam" id="PF17389"/>
    </source>
</evidence>
<sequence length="1077" mass="116939">MISRRHLLATAAASGATTAALSLSAPTSAATAVDPASAGGDQADGGSMLHVASTTTEYADRPIGLDTPHPRFSWQLGASAPDQLQHAYQIRVATTPARLTDPDVWDSGRRTSRQSLLVPFEGPTPQPGTRYHWSVRVWDGAGRPSAWSEPTWWETGLTGGEQWQGDWVTAPAALVAPPSLEGTSWIWFPEDAPGGNAPAGTRWFRRSVEIPEGVRRARLVIAADNGFTAYLNGTELTHRGALDVQKSWSRPALLDLTHDLRTGTNTLAVSAENAGASPAGLIAVLEVTTDAGTTRHGTGDGWLSTDREPGDGWQEPGADDGGWQPARTVAAWGADPWGKVRAEQSPAQLRRSFTLARKRVAAARLHLTALGLYEAHLNGERVGEDRLAPGWTDYERRVPYQAYDVTDAVRRGENALGVSLATGWYAGNVGWFGQDTYGPHPALLAQLEVRYADGSTDRITTDTKWRAATGPLVTADLMMGEQYDARAETPGWTAPGFDDTDWQPVTARQGVTATVVPTTEAPTRMMREVEPVKVTEQRPGVFLYDLGQNMVGVVRLTVRGGAAGQKITVRHGEVLDQDGALYVANFRTARPVDTYTLKGAGEESYEPRFTFHGFRYVEVTGYPGTPPKNAVVGRVLHTSAPFTLDFSTDDAMLNQLHSNITWGQRGNFLAVPTDTPTRDERLGWSGDINVFAPTAAYTMDSARFLTKWLRDLRDGQSEDGAFPDVAPLVGPVGSGVAGWGDAGVTVPWALYQAYGDERVLSENWPAMQQWISYLEAHSDGLLRPAEGYGDWLNVDDETPKDVIGTAYFAHATDLVARIAKVLGKDSGPYDALLTRIRQAFNDAYVSDGSRIKGDTQTAYVLALSMDLLPSAAARRAAADRLVELIEARKDHLSTGFLGTPRLLPALTEAGHVDVAHRLLHQRTFPSWGYQIDKGATTMWERWDSIKPDGSFQDVGMNSFNHYAYGCVGEWMYQNLAGIAAGEPGFRTVVVRPRPGGGVRTVSARFDSPYGAVRTRWTLDGKDRFTLTVSVPVNTTAEVWVPAERAEDVSHDGAEFLRTAENCAVFRAGSGTHRFTTA</sequence>
<feature type="domain" description="Alpha-L-rhamnosidase concanavalin-like" evidence="5">
    <location>
        <begin position="537"/>
        <end position="637"/>
    </location>
</feature>
<dbReference type="SUPFAM" id="SSF48208">
    <property type="entry name" value="Six-hairpin glycosidases"/>
    <property type="match status" value="1"/>
</dbReference>
<proteinExistence type="predicted"/>
<dbReference type="SUPFAM" id="SSF49265">
    <property type="entry name" value="Fibronectin type III"/>
    <property type="match status" value="1"/>
</dbReference>
<evidence type="ECO:0000256" key="3">
    <source>
        <dbReference type="ARBA" id="ARBA00022801"/>
    </source>
</evidence>
<feature type="domain" description="Bacterial alpha-L-rhamnosidase N-terminal" evidence="6">
    <location>
        <begin position="358"/>
        <end position="526"/>
    </location>
</feature>
<dbReference type="Gene3D" id="1.50.10.10">
    <property type="match status" value="1"/>
</dbReference>
<dbReference type="EMBL" id="BAAABY010000023">
    <property type="protein sequence ID" value="GAA0465394.1"/>
    <property type="molecule type" value="Genomic_DNA"/>
</dbReference>
<dbReference type="GO" id="GO:0016787">
    <property type="term" value="F:hydrolase activity"/>
    <property type="evidence" value="ECO:0007669"/>
    <property type="project" value="UniProtKB-KW"/>
</dbReference>
<accession>A0ABP3JVQ1</accession>
<gene>
    <name evidence="9" type="ORF">GCM10010361_31830</name>
</gene>
<feature type="domain" description="Alpha-L-rhamnosidase C-terminal" evidence="8">
    <location>
        <begin position="977"/>
        <end position="1051"/>
    </location>
</feature>
<evidence type="ECO:0000256" key="2">
    <source>
        <dbReference type="ARBA" id="ARBA00012652"/>
    </source>
</evidence>
<dbReference type="Gene3D" id="2.60.120.260">
    <property type="entry name" value="Galactose-binding domain-like"/>
    <property type="match status" value="3"/>
</dbReference>
<feature type="signal peptide" evidence="4">
    <location>
        <begin position="1"/>
        <end position="29"/>
    </location>
</feature>
<feature type="chain" id="PRO_5046770812" description="alpha-L-rhamnosidase" evidence="4">
    <location>
        <begin position="30"/>
        <end position="1077"/>
    </location>
</feature>
<keyword evidence="4" id="KW-0732">Signal</keyword>
<dbReference type="Pfam" id="PF25788">
    <property type="entry name" value="Ig_Rha78A_N"/>
    <property type="match status" value="1"/>
</dbReference>